<accession>A0A853FHF8</accession>
<dbReference type="GO" id="GO:0016020">
    <property type="term" value="C:membrane"/>
    <property type="evidence" value="ECO:0007669"/>
    <property type="project" value="UniProtKB-SubCell"/>
</dbReference>
<feature type="transmembrane region" description="Helical" evidence="5">
    <location>
        <begin position="34"/>
        <end position="53"/>
    </location>
</feature>
<feature type="transmembrane region" description="Helical" evidence="5">
    <location>
        <begin position="174"/>
        <end position="192"/>
    </location>
</feature>
<evidence type="ECO:0000313" key="7">
    <source>
        <dbReference type="Proteomes" id="UP000580517"/>
    </source>
</evidence>
<protein>
    <submittedName>
        <fullName evidence="6">Type IV secretion system protein</fullName>
    </submittedName>
</protein>
<evidence type="ECO:0000256" key="5">
    <source>
        <dbReference type="SAM" id="Phobius"/>
    </source>
</evidence>
<feature type="transmembrane region" description="Helical" evidence="5">
    <location>
        <begin position="65"/>
        <end position="85"/>
    </location>
</feature>
<keyword evidence="4 5" id="KW-0472">Membrane</keyword>
<organism evidence="6 7">
    <name type="scientific">Allopusillimonas soli</name>
    <dbReference type="NCBI Taxonomy" id="659016"/>
    <lineage>
        <taxon>Bacteria</taxon>
        <taxon>Pseudomonadati</taxon>
        <taxon>Pseudomonadota</taxon>
        <taxon>Betaproteobacteria</taxon>
        <taxon>Burkholderiales</taxon>
        <taxon>Alcaligenaceae</taxon>
        <taxon>Allopusillimonas</taxon>
    </lineage>
</organism>
<evidence type="ECO:0000256" key="1">
    <source>
        <dbReference type="ARBA" id="ARBA00004141"/>
    </source>
</evidence>
<name>A0A853FHF8_9BURK</name>
<dbReference type="InterPro" id="IPR007688">
    <property type="entry name" value="Conjugal_tfr_TrbL/VirB6"/>
</dbReference>
<gene>
    <name evidence="6" type="ORF">H0A68_19545</name>
</gene>
<comment type="subcellular location">
    <subcellularLocation>
        <location evidence="1">Membrane</location>
        <topology evidence="1">Multi-pass membrane protein</topology>
    </subcellularLocation>
</comment>
<dbReference type="Proteomes" id="UP000580517">
    <property type="component" value="Unassembled WGS sequence"/>
</dbReference>
<feature type="transmembrane region" description="Helical" evidence="5">
    <location>
        <begin position="143"/>
        <end position="167"/>
    </location>
</feature>
<keyword evidence="2 5" id="KW-0812">Transmembrane</keyword>
<dbReference type="RefSeq" id="WP_129971579.1">
    <property type="nucleotide sequence ID" value="NZ_JACCEW010000010.1"/>
</dbReference>
<evidence type="ECO:0000256" key="4">
    <source>
        <dbReference type="ARBA" id="ARBA00023136"/>
    </source>
</evidence>
<reference evidence="6 7" key="1">
    <citation type="submission" date="2020-07" db="EMBL/GenBank/DDBJ databases">
        <title>Taxonomic revisions and descriptions of new bacterial species based on genomic comparisons in the high-G+C-content subgroup of the family Alcaligenaceae.</title>
        <authorList>
            <person name="Szabo A."/>
            <person name="Felfoldi T."/>
        </authorList>
    </citation>
    <scope>NUCLEOTIDE SEQUENCE [LARGE SCALE GENOMIC DNA]</scope>
    <source>
        <strain evidence="6 7">DSM 25264</strain>
    </source>
</reference>
<dbReference type="OrthoDB" id="8632056at2"/>
<dbReference type="AlphaFoldDB" id="A0A853FHF8"/>
<dbReference type="GO" id="GO:0030255">
    <property type="term" value="P:protein secretion by the type IV secretion system"/>
    <property type="evidence" value="ECO:0007669"/>
    <property type="project" value="InterPro"/>
</dbReference>
<evidence type="ECO:0000256" key="2">
    <source>
        <dbReference type="ARBA" id="ARBA00022692"/>
    </source>
</evidence>
<keyword evidence="3 5" id="KW-1133">Transmembrane helix</keyword>
<keyword evidence="7" id="KW-1185">Reference proteome</keyword>
<dbReference type="EMBL" id="JACCEW010000010">
    <property type="protein sequence ID" value="NYT39072.1"/>
    <property type="molecule type" value="Genomic_DNA"/>
</dbReference>
<dbReference type="Pfam" id="PF04610">
    <property type="entry name" value="TrbL"/>
    <property type="match status" value="1"/>
</dbReference>
<evidence type="ECO:0000313" key="6">
    <source>
        <dbReference type="EMBL" id="NYT39072.1"/>
    </source>
</evidence>
<feature type="transmembrane region" description="Helical" evidence="5">
    <location>
        <begin position="240"/>
        <end position="259"/>
    </location>
</feature>
<feature type="transmembrane region" description="Helical" evidence="5">
    <location>
        <begin position="204"/>
        <end position="228"/>
    </location>
</feature>
<proteinExistence type="predicted"/>
<comment type="caution">
    <text evidence="6">The sequence shown here is derived from an EMBL/GenBank/DDBJ whole genome shotgun (WGS) entry which is preliminary data.</text>
</comment>
<sequence>MAGDFQLVSSLFETIDNTTQTFVTDISSRVLMEITPVVSVGLTLSFIAYGMLVMRGAIDMPVADFLTRSLRIGIIVSIALAGGLYQTQIADAIMATPDALAQAITGNPTGISAANIIDSAAEEGGQYVNKAYEKAGFFSSEGITYAVIGTISLFAVAGVVATGALFLVIAKVAIAILVALGPLFILALLWQPTARFFELWAGQVLNYSLTIVLFSVVFTLIMQLFGGYMAQADLDGVQSVGYTLLGMAIIAIVSVGILLQLPNIASGLAGGIGISYWYELRTMGRTASGAARGARAAGRAAMAAPRAAAGAARGAARMASGAAGVTRAAVGYFRGRKAG</sequence>
<evidence type="ECO:0000256" key="3">
    <source>
        <dbReference type="ARBA" id="ARBA00022989"/>
    </source>
</evidence>